<dbReference type="RefSeq" id="WP_344606003.1">
    <property type="nucleotide sequence ID" value="NZ_BAAAHE010000024.1"/>
</dbReference>
<gene>
    <name evidence="7" type="ORF">GCM10009547_29330</name>
</gene>
<evidence type="ECO:0000256" key="3">
    <source>
        <dbReference type="ARBA" id="ARBA00022692"/>
    </source>
</evidence>
<organism evidence="7 8">
    <name type="scientific">Sporichthya brevicatena</name>
    <dbReference type="NCBI Taxonomy" id="171442"/>
    <lineage>
        <taxon>Bacteria</taxon>
        <taxon>Bacillati</taxon>
        <taxon>Actinomycetota</taxon>
        <taxon>Actinomycetes</taxon>
        <taxon>Sporichthyales</taxon>
        <taxon>Sporichthyaceae</taxon>
        <taxon>Sporichthya</taxon>
    </lineage>
</organism>
<dbReference type="InterPro" id="IPR045214">
    <property type="entry name" value="Surf1/Surf4"/>
</dbReference>
<evidence type="ECO:0000256" key="5">
    <source>
        <dbReference type="ARBA" id="ARBA00023136"/>
    </source>
</evidence>
<dbReference type="PANTHER" id="PTHR23427:SF2">
    <property type="entry name" value="SURFEIT LOCUS PROTEIN 1"/>
    <property type="match status" value="1"/>
</dbReference>
<evidence type="ECO:0000256" key="1">
    <source>
        <dbReference type="ARBA" id="ARBA00004370"/>
    </source>
</evidence>
<keyword evidence="5 6" id="KW-0472">Membrane</keyword>
<dbReference type="Pfam" id="PF02104">
    <property type="entry name" value="SURF1"/>
    <property type="match status" value="1"/>
</dbReference>
<sequence>MSRTGYRFLLTPRWIALALVAALTVPGCLFLAGWQFGRLHDAERQNSLVRDNAEAAPVPVGEISPVGSTVRSEDEYRAVIVTGRYDVEHQLYVRNRPRDGRQGFHVLTPVVTSAGPAALVDRGWIAAPVNGEPTPPETPTGTVTVTGYLRPSESPKPADDLPAAQVLRIDTAGIAAALPYPLYGGYLQLATQKPPVPIVANRYSPDPGELPGTSSELLHRSYGWQWYVFAMIGPIGFVLLARREAADLRADSARQERGQHV</sequence>
<dbReference type="EMBL" id="BAAAHE010000024">
    <property type="protein sequence ID" value="GAA0624347.1"/>
    <property type="molecule type" value="Genomic_DNA"/>
</dbReference>
<dbReference type="Proteomes" id="UP001500957">
    <property type="component" value="Unassembled WGS sequence"/>
</dbReference>
<comment type="caution">
    <text evidence="7">The sequence shown here is derived from an EMBL/GenBank/DDBJ whole genome shotgun (WGS) entry which is preliminary data.</text>
</comment>
<reference evidence="7 8" key="1">
    <citation type="journal article" date="2019" name="Int. J. Syst. Evol. Microbiol.">
        <title>The Global Catalogue of Microorganisms (GCM) 10K type strain sequencing project: providing services to taxonomists for standard genome sequencing and annotation.</title>
        <authorList>
            <consortium name="The Broad Institute Genomics Platform"/>
            <consortium name="The Broad Institute Genome Sequencing Center for Infectious Disease"/>
            <person name="Wu L."/>
            <person name="Ma J."/>
        </authorList>
    </citation>
    <scope>NUCLEOTIDE SEQUENCE [LARGE SCALE GENOMIC DNA]</scope>
    <source>
        <strain evidence="7 8">JCM 10671</strain>
    </source>
</reference>
<feature type="transmembrane region" description="Helical" evidence="6">
    <location>
        <begin position="224"/>
        <end position="241"/>
    </location>
</feature>
<dbReference type="InterPro" id="IPR002994">
    <property type="entry name" value="Surf1/Shy1"/>
</dbReference>
<evidence type="ECO:0000256" key="4">
    <source>
        <dbReference type="ARBA" id="ARBA00022989"/>
    </source>
</evidence>
<proteinExistence type="inferred from homology"/>
<evidence type="ECO:0000313" key="8">
    <source>
        <dbReference type="Proteomes" id="UP001500957"/>
    </source>
</evidence>
<comment type="caution">
    <text evidence="6">Lacks conserved residue(s) required for the propagation of feature annotation.</text>
</comment>
<comment type="subcellular location">
    <subcellularLocation>
        <location evidence="6">Cell membrane</location>
        <topology evidence="6">Multi-pass membrane protein</topology>
    </subcellularLocation>
    <subcellularLocation>
        <location evidence="1">Membrane</location>
    </subcellularLocation>
</comment>
<name>A0ABN1GZA0_9ACTN</name>
<accession>A0ABN1GZA0</accession>
<evidence type="ECO:0000256" key="6">
    <source>
        <dbReference type="RuleBase" id="RU363076"/>
    </source>
</evidence>
<keyword evidence="6" id="KW-1003">Cell membrane</keyword>
<evidence type="ECO:0000256" key="2">
    <source>
        <dbReference type="ARBA" id="ARBA00007165"/>
    </source>
</evidence>
<comment type="similarity">
    <text evidence="2 6">Belongs to the SURF1 family.</text>
</comment>
<dbReference type="CDD" id="cd06662">
    <property type="entry name" value="SURF1"/>
    <property type="match status" value="1"/>
</dbReference>
<dbReference type="PROSITE" id="PS50895">
    <property type="entry name" value="SURF1"/>
    <property type="match status" value="1"/>
</dbReference>
<keyword evidence="4 6" id="KW-1133">Transmembrane helix</keyword>
<dbReference type="PANTHER" id="PTHR23427">
    <property type="entry name" value="SURFEIT LOCUS PROTEIN"/>
    <property type="match status" value="1"/>
</dbReference>
<keyword evidence="8" id="KW-1185">Reference proteome</keyword>
<evidence type="ECO:0000313" key="7">
    <source>
        <dbReference type="EMBL" id="GAA0624347.1"/>
    </source>
</evidence>
<keyword evidence="3 6" id="KW-0812">Transmembrane</keyword>
<protein>
    <recommendedName>
        <fullName evidence="6">SURF1-like protein</fullName>
    </recommendedName>
</protein>